<evidence type="ECO:0000256" key="1">
    <source>
        <dbReference type="ARBA" id="ARBA00004419"/>
    </source>
</evidence>
<evidence type="ECO:0000256" key="6">
    <source>
        <dbReference type="ARBA" id="ARBA00023288"/>
    </source>
</evidence>
<protein>
    <recommendedName>
        <fullName evidence="13">Microtubule-associated proteins 1A/1B light chain 3C</fullName>
    </recommendedName>
</protein>
<evidence type="ECO:0000256" key="5">
    <source>
        <dbReference type="ARBA" id="ARBA00023136"/>
    </source>
</evidence>
<dbReference type="Proteomes" id="UP001148018">
    <property type="component" value="Unassembled WGS sequence"/>
</dbReference>
<feature type="lipid moiety-binding region" description="Phosphatidylserine amidated glycine; alternate" evidence="9">
    <location>
        <position position="109"/>
    </location>
</feature>
<evidence type="ECO:0008006" key="13">
    <source>
        <dbReference type="Google" id="ProtNLM"/>
    </source>
</evidence>
<keyword evidence="7" id="KW-0968">Cytoplasmic vesicle</keyword>
<dbReference type="AlphaFoldDB" id="A0A9Q0IF55"/>
<gene>
    <name evidence="11" type="ORF">NHX12_005026</name>
</gene>
<dbReference type="OrthoDB" id="6738456at2759"/>
<proteinExistence type="inferred from homology"/>
<dbReference type="SUPFAM" id="SSF54236">
    <property type="entry name" value="Ubiquitin-like"/>
    <property type="match status" value="1"/>
</dbReference>
<keyword evidence="6 9" id="KW-0449">Lipoprotein</keyword>
<dbReference type="EMBL" id="JANIIK010000111">
    <property type="protein sequence ID" value="KAJ3595723.1"/>
    <property type="molecule type" value="Genomic_DNA"/>
</dbReference>
<name>A0A9Q0IF55_9TELE</name>
<keyword evidence="3" id="KW-0963">Cytoplasm</keyword>
<dbReference type="Pfam" id="PF02991">
    <property type="entry name" value="ATG8"/>
    <property type="match status" value="1"/>
</dbReference>
<evidence type="ECO:0000256" key="8">
    <source>
        <dbReference type="ARBA" id="ARBA00037868"/>
    </source>
</evidence>
<keyword evidence="4 10" id="KW-0072">Autophagy</keyword>
<organism evidence="11 12">
    <name type="scientific">Muraenolepis orangiensis</name>
    <name type="common">Patagonian moray cod</name>
    <dbReference type="NCBI Taxonomy" id="630683"/>
    <lineage>
        <taxon>Eukaryota</taxon>
        <taxon>Metazoa</taxon>
        <taxon>Chordata</taxon>
        <taxon>Craniata</taxon>
        <taxon>Vertebrata</taxon>
        <taxon>Euteleostomi</taxon>
        <taxon>Actinopterygii</taxon>
        <taxon>Neopterygii</taxon>
        <taxon>Teleostei</taxon>
        <taxon>Neoteleostei</taxon>
        <taxon>Acanthomorphata</taxon>
        <taxon>Zeiogadaria</taxon>
        <taxon>Gadariae</taxon>
        <taxon>Gadiformes</taxon>
        <taxon>Muraenolepidoidei</taxon>
        <taxon>Muraenolepididae</taxon>
        <taxon>Muraenolepis</taxon>
    </lineage>
</organism>
<comment type="subcellular location">
    <subcellularLocation>
        <location evidence="1">Cytoplasmic vesicle</location>
        <location evidence="1">Autophagosome</location>
    </subcellularLocation>
    <subcellularLocation>
        <location evidence="8">Endomembrane system</location>
        <topology evidence="8">Lipid-anchor</topology>
    </subcellularLocation>
</comment>
<dbReference type="InterPro" id="IPR029071">
    <property type="entry name" value="Ubiquitin-like_domsf"/>
</dbReference>
<comment type="caution">
    <text evidence="11">The sequence shown here is derived from an EMBL/GenBank/DDBJ whole genome shotgun (WGS) entry which is preliminary data.</text>
</comment>
<dbReference type="InterPro" id="IPR004241">
    <property type="entry name" value="Atg8-like"/>
</dbReference>
<dbReference type="Gene3D" id="3.10.20.90">
    <property type="entry name" value="Phosphatidylinositol 3-kinase Catalytic Subunit, Chain A, domain 1"/>
    <property type="match status" value="1"/>
</dbReference>
<dbReference type="PANTHER" id="PTHR10969">
    <property type="entry name" value="MICROTUBULE-ASSOCIATED PROTEINS 1A/1B LIGHT CHAIN 3-RELATED"/>
    <property type="match status" value="1"/>
</dbReference>
<dbReference type="GO" id="GO:0031410">
    <property type="term" value="C:cytoplasmic vesicle"/>
    <property type="evidence" value="ECO:0007669"/>
    <property type="project" value="UniProtKB-KW"/>
</dbReference>
<comment type="similarity">
    <text evidence="2 10">Belongs to the ATG8 family.</text>
</comment>
<accession>A0A9Q0IF55</accession>
<evidence type="ECO:0000256" key="2">
    <source>
        <dbReference type="ARBA" id="ARBA00007293"/>
    </source>
</evidence>
<evidence type="ECO:0000256" key="10">
    <source>
        <dbReference type="RuleBase" id="RU004384"/>
    </source>
</evidence>
<evidence type="ECO:0000256" key="4">
    <source>
        <dbReference type="ARBA" id="ARBA00023006"/>
    </source>
</evidence>
<dbReference type="GO" id="GO:0005776">
    <property type="term" value="C:autophagosome"/>
    <property type="evidence" value="ECO:0007669"/>
    <property type="project" value="UniProtKB-SubCell"/>
</dbReference>
<sequence>MTPYDKPQLQKPFKLRKSFATRKLEVAGIRSKFPNKIPTKFLVPAELTMTQFITIIRNRMALLPTQAFHLLINNSGLSSISLTMAQVYRDHQDEDGFLYMTYASQEMFGR</sequence>
<dbReference type="GO" id="GO:0016236">
    <property type="term" value="P:macroautophagy"/>
    <property type="evidence" value="ECO:0007669"/>
    <property type="project" value="UniProtKB-ARBA"/>
</dbReference>
<evidence type="ECO:0000256" key="9">
    <source>
        <dbReference type="PIRSR" id="PIRSR604241-50"/>
    </source>
</evidence>
<evidence type="ECO:0000313" key="11">
    <source>
        <dbReference type="EMBL" id="KAJ3595723.1"/>
    </source>
</evidence>
<evidence type="ECO:0000313" key="12">
    <source>
        <dbReference type="Proteomes" id="UP001148018"/>
    </source>
</evidence>
<evidence type="ECO:0000256" key="7">
    <source>
        <dbReference type="ARBA" id="ARBA00023329"/>
    </source>
</evidence>
<keyword evidence="5" id="KW-0472">Membrane</keyword>
<dbReference type="FunFam" id="3.10.20.90:FF:000149">
    <property type="entry name" value="microtubule-associated proteins 1A/1B light chain 3C"/>
    <property type="match status" value="1"/>
</dbReference>
<evidence type="ECO:0000256" key="3">
    <source>
        <dbReference type="ARBA" id="ARBA00022490"/>
    </source>
</evidence>
<reference evidence="11" key="1">
    <citation type="submission" date="2022-07" db="EMBL/GenBank/DDBJ databases">
        <title>Chromosome-level genome of Muraenolepis orangiensis.</title>
        <authorList>
            <person name="Kim J."/>
        </authorList>
    </citation>
    <scope>NUCLEOTIDE SEQUENCE</scope>
    <source>
        <strain evidence="11">KU_S4_2022</strain>
        <tissue evidence="11">Muscle</tissue>
    </source>
</reference>
<dbReference type="GO" id="GO:0012505">
    <property type="term" value="C:endomembrane system"/>
    <property type="evidence" value="ECO:0007669"/>
    <property type="project" value="UniProtKB-SubCell"/>
</dbReference>
<keyword evidence="12" id="KW-1185">Reference proteome</keyword>
<dbReference type="GO" id="GO:0006950">
    <property type="term" value="P:response to stress"/>
    <property type="evidence" value="ECO:0007669"/>
    <property type="project" value="UniProtKB-ARBA"/>
</dbReference>